<evidence type="ECO:0000256" key="9">
    <source>
        <dbReference type="PIRSR" id="PIRSR000114-2"/>
    </source>
</evidence>
<dbReference type="Gene3D" id="3.40.50.720">
    <property type="entry name" value="NAD(P)-binding Rossmann-like Domain"/>
    <property type="match status" value="1"/>
</dbReference>
<feature type="domain" description="Glycerol-3-phosphate dehydrogenase NAD-dependent C-terminal" evidence="14">
    <location>
        <begin position="184"/>
        <end position="321"/>
    </location>
</feature>
<evidence type="ECO:0000256" key="1">
    <source>
        <dbReference type="ARBA" id="ARBA00011009"/>
    </source>
</evidence>
<keyword evidence="4 10" id="KW-0520">NAD</keyword>
<dbReference type="InterPro" id="IPR006168">
    <property type="entry name" value="G3P_DH_NAD-dep"/>
</dbReference>
<dbReference type="EMBL" id="CP003914">
    <property type="protein sequence ID" value="AFX74313.1"/>
    <property type="molecule type" value="Genomic_DNA"/>
</dbReference>
<keyword evidence="6" id="KW-0594">Phospholipid biosynthesis</keyword>
<evidence type="ECO:0000256" key="4">
    <source>
        <dbReference type="ARBA" id="ARBA00023027"/>
    </source>
</evidence>
<organism evidence="15 16">
    <name type="scientific">Mesomycoplasma hyorhinis SK76</name>
    <dbReference type="NCBI Taxonomy" id="1118964"/>
    <lineage>
        <taxon>Bacteria</taxon>
        <taxon>Bacillati</taxon>
        <taxon>Mycoplasmatota</taxon>
        <taxon>Mycoplasmoidales</taxon>
        <taxon>Metamycoplasmataceae</taxon>
        <taxon>Mesomycoplasma</taxon>
    </lineage>
</organism>
<dbReference type="AlphaFoldDB" id="A0AAI8FE03"/>
<dbReference type="PIRSF" id="PIRSF000114">
    <property type="entry name" value="Glycerol-3-P_dh"/>
    <property type="match status" value="1"/>
</dbReference>
<dbReference type="GeneID" id="93248501"/>
<evidence type="ECO:0000259" key="14">
    <source>
        <dbReference type="Pfam" id="PF07479"/>
    </source>
</evidence>
<proteinExistence type="inferred from homology"/>
<feature type="domain" description="Glycerol-3-phosphate dehydrogenase NAD-dependent N-terminal" evidence="13">
    <location>
        <begin position="5"/>
        <end position="163"/>
    </location>
</feature>
<keyword evidence="2" id="KW-0444">Lipid biosynthesis</keyword>
<protein>
    <recommendedName>
        <fullName evidence="12">Glycerol-3-phosphate dehydrogenase</fullName>
        <ecNumber evidence="12">1.1.1.94</ecNumber>
    </recommendedName>
</protein>
<dbReference type="GO" id="GO:0008654">
    <property type="term" value="P:phospholipid biosynthetic process"/>
    <property type="evidence" value="ECO:0007669"/>
    <property type="project" value="UniProtKB-KW"/>
</dbReference>
<keyword evidence="5" id="KW-0443">Lipid metabolism</keyword>
<dbReference type="PANTHER" id="PTHR11728">
    <property type="entry name" value="GLYCEROL-3-PHOSPHATE DEHYDROGENASE"/>
    <property type="match status" value="1"/>
</dbReference>
<comment type="catalytic activity">
    <reaction evidence="12">
        <text>sn-glycerol 3-phosphate + NADP(+) = dihydroxyacetone phosphate + NADPH + H(+)</text>
        <dbReference type="Rhea" id="RHEA:11096"/>
        <dbReference type="ChEBI" id="CHEBI:15378"/>
        <dbReference type="ChEBI" id="CHEBI:57597"/>
        <dbReference type="ChEBI" id="CHEBI:57642"/>
        <dbReference type="ChEBI" id="CHEBI:57783"/>
        <dbReference type="ChEBI" id="CHEBI:58349"/>
        <dbReference type="EC" id="1.1.1.94"/>
    </reaction>
</comment>
<evidence type="ECO:0000313" key="15">
    <source>
        <dbReference type="EMBL" id="AFX74313.1"/>
    </source>
</evidence>
<evidence type="ECO:0000256" key="12">
    <source>
        <dbReference type="RuleBase" id="RU000439"/>
    </source>
</evidence>
<dbReference type="GO" id="GO:0047952">
    <property type="term" value="F:glycerol-3-phosphate dehydrogenase [NAD(P)+] activity"/>
    <property type="evidence" value="ECO:0007669"/>
    <property type="project" value="UniProtKB-EC"/>
</dbReference>
<evidence type="ECO:0000259" key="13">
    <source>
        <dbReference type="Pfam" id="PF01210"/>
    </source>
</evidence>
<evidence type="ECO:0000256" key="11">
    <source>
        <dbReference type="RuleBase" id="RU000437"/>
    </source>
</evidence>
<accession>A0AAI8FE03</accession>
<dbReference type="Pfam" id="PF07479">
    <property type="entry name" value="NAD_Gly3P_dh_C"/>
    <property type="match status" value="1"/>
</dbReference>
<dbReference type="PANTHER" id="PTHR11728:SF1">
    <property type="entry name" value="GLYCEROL-3-PHOSPHATE DEHYDROGENASE [NAD(+)] 2, CHLOROPLASTIC"/>
    <property type="match status" value="1"/>
</dbReference>
<dbReference type="GO" id="GO:0005975">
    <property type="term" value="P:carbohydrate metabolic process"/>
    <property type="evidence" value="ECO:0007669"/>
    <property type="project" value="InterPro"/>
</dbReference>
<dbReference type="PRINTS" id="PR00077">
    <property type="entry name" value="GPDHDRGNASE"/>
</dbReference>
<dbReference type="Gene3D" id="1.10.1040.10">
    <property type="entry name" value="N-(1-d-carboxylethyl)-l-norvaline Dehydrogenase, domain 2"/>
    <property type="match status" value="1"/>
</dbReference>
<feature type="binding site" evidence="9">
    <location>
        <begin position="259"/>
        <end position="260"/>
    </location>
    <ligand>
        <name>substrate</name>
    </ligand>
</feature>
<dbReference type="Pfam" id="PF01210">
    <property type="entry name" value="NAD_Gly3P_dh_N"/>
    <property type="match status" value="1"/>
</dbReference>
<keyword evidence="3 11" id="KW-0560">Oxidoreductase</keyword>
<reference evidence="15 16" key="1">
    <citation type="journal article" date="2013" name="Genome Announc.">
        <title>Complete Genome Sequence of Mycoplasma hyorhinis Strain SK76.</title>
        <authorList>
            <person name="Goodison S."/>
            <person name="Urquidi V."/>
            <person name="Kumar D."/>
            <person name="Reyes L."/>
            <person name="Rosser C.J."/>
        </authorList>
    </citation>
    <scope>NUCLEOTIDE SEQUENCE [LARGE SCALE GENOMIC DNA]</scope>
    <source>
        <strain evidence="15 16">SK76</strain>
    </source>
</reference>
<comment type="similarity">
    <text evidence="1 11">Belongs to the NAD-dependent glycerol-3-phosphate dehydrogenase family.</text>
</comment>
<dbReference type="InterPro" id="IPR006109">
    <property type="entry name" value="G3P_DH_NAD-dep_C"/>
</dbReference>
<feature type="active site" description="Proton acceptor" evidence="8">
    <location>
        <position position="195"/>
    </location>
</feature>
<dbReference type="GO" id="GO:0051287">
    <property type="term" value="F:NAD binding"/>
    <property type="evidence" value="ECO:0007669"/>
    <property type="project" value="InterPro"/>
</dbReference>
<dbReference type="InterPro" id="IPR008927">
    <property type="entry name" value="6-PGluconate_DH-like_C_sf"/>
</dbReference>
<evidence type="ECO:0000256" key="5">
    <source>
        <dbReference type="ARBA" id="ARBA00023098"/>
    </source>
</evidence>
<gene>
    <name evidence="15" type="ORF">MOS_389</name>
</gene>
<dbReference type="GO" id="GO:0005829">
    <property type="term" value="C:cytosol"/>
    <property type="evidence" value="ECO:0007669"/>
    <property type="project" value="TreeGrafter"/>
</dbReference>
<dbReference type="GO" id="GO:0046168">
    <property type="term" value="P:glycerol-3-phosphate catabolic process"/>
    <property type="evidence" value="ECO:0007669"/>
    <property type="project" value="InterPro"/>
</dbReference>
<sequence>MKLQKISIIGSGAMATATAKVIYDSGFKNIWIYGIDNEELEQLSQGKNLKYFPSSTQIPHFNTSNNLEQILNNVAYIVIALPSKVVDVVFKQILQLTNNEVYIINASKGFYPNTFLSLQQGMRQEAKDNKYVKGIVSLLGPSHAEEIIKQAHTLVCLVNKDSNISKQVQPLFTNSYFRTYLVEDEIGAEIGSAYKNILAIGSGMLFSKGFGINTVAAYLARGLSEARKLNSFLGGQDTTLMGLTGLGDLIVTALSDLSRNYSFGYEFIQDKQKALQTSKTVEGLVALDNVIKIAKTNNLDLPIALSLYQIIYQDHNLDDIIKKLWNRNLKLED</sequence>
<dbReference type="PROSITE" id="PS00957">
    <property type="entry name" value="NAD_G3PDH"/>
    <property type="match status" value="1"/>
</dbReference>
<dbReference type="InterPro" id="IPR011128">
    <property type="entry name" value="G3P_DH_NAD-dep_N"/>
</dbReference>
<dbReference type="KEGG" id="mhs:MOS_389"/>
<evidence type="ECO:0000313" key="16">
    <source>
        <dbReference type="Proteomes" id="UP000009399"/>
    </source>
</evidence>
<dbReference type="InterPro" id="IPR013328">
    <property type="entry name" value="6PGD_dom2"/>
</dbReference>
<dbReference type="RefSeq" id="WP_013302177.1">
    <property type="nucleotide sequence ID" value="NC_019552.1"/>
</dbReference>
<feature type="binding site" evidence="10">
    <location>
        <position position="144"/>
    </location>
    <ligand>
        <name>NAD(+)</name>
        <dbReference type="ChEBI" id="CHEBI:57540"/>
    </ligand>
</feature>
<keyword evidence="7" id="KW-1208">Phospholipid metabolism</keyword>
<name>A0AAI8FE03_MESHY</name>
<evidence type="ECO:0000256" key="3">
    <source>
        <dbReference type="ARBA" id="ARBA00023002"/>
    </source>
</evidence>
<dbReference type="SUPFAM" id="SSF51735">
    <property type="entry name" value="NAD(P)-binding Rossmann-fold domains"/>
    <property type="match status" value="1"/>
</dbReference>
<evidence type="ECO:0000256" key="2">
    <source>
        <dbReference type="ARBA" id="ARBA00022516"/>
    </source>
</evidence>
<evidence type="ECO:0000256" key="6">
    <source>
        <dbReference type="ARBA" id="ARBA00023209"/>
    </source>
</evidence>
<feature type="binding site" evidence="10">
    <location>
        <position position="259"/>
    </location>
    <ligand>
        <name>NAD(+)</name>
        <dbReference type="ChEBI" id="CHEBI:57540"/>
    </ligand>
</feature>
<feature type="binding site" evidence="9">
    <location>
        <position position="108"/>
    </location>
    <ligand>
        <name>substrate</name>
    </ligand>
</feature>
<evidence type="ECO:0000256" key="8">
    <source>
        <dbReference type="PIRSR" id="PIRSR000114-1"/>
    </source>
</evidence>
<dbReference type="Proteomes" id="UP000009399">
    <property type="component" value="Chromosome"/>
</dbReference>
<dbReference type="EC" id="1.1.1.94" evidence="12"/>
<feature type="binding site" evidence="10">
    <location>
        <position position="279"/>
    </location>
    <ligand>
        <name>NAD(+)</name>
        <dbReference type="ChEBI" id="CHEBI:57540"/>
    </ligand>
</feature>
<dbReference type="SUPFAM" id="SSF48179">
    <property type="entry name" value="6-phosphogluconate dehydrogenase C-terminal domain-like"/>
    <property type="match status" value="1"/>
</dbReference>
<evidence type="ECO:0000256" key="10">
    <source>
        <dbReference type="PIRSR" id="PIRSR000114-3"/>
    </source>
</evidence>
<evidence type="ECO:0000256" key="7">
    <source>
        <dbReference type="ARBA" id="ARBA00023264"/>
    </source>
</evidence>
<dbReference type="InterPro" id="IPR036291">
    <property type="entry name" value="NAD(P)-bd_dom_sf"/>
</dbReference>
<dbReference type="NCBIfam" id="NF000940">
    <property type="entry name" value="PRK00094.1-2"/>
    <property type="match status" value="1"/>
</dbReference>